<keyword evidence="2" id="KW-0285">Flavoprotein</keyword>
<keyword evidence="7" id="KW-1185">Reference proteome</keyword>
<dbReference type="Gene3D" id="2.30.110.10">
    <property type="entry name" value="Electron Transport, Fmn-binding Protein, Chain A"/>
    <property type="match status" value="1"/>
</dbReference>
<dbReference type="SUPFAM" id="SSF50475">
    <property type="entry name" value="FMN-binding split barrel"/>
    <property type="match status" value="1"/>
</dbReference>
<dbReference type="Proteomes" id="UP000011910">
    <property type="component" value="Unassembled WGS sequence"/>
</dbReference>
<protein>
    <submittedName>
        <fullName evidence="6">Flavin reductase like domain protein</fullName>
    </submittedName>
</protein>
<evidence type="ECO:0000313" key="6">
    <source>
        <dbReference type="EMBL" id="EMR03527.1"/>
    </source>
</evidence>
<dbReference type="GO" id="GO:0010181">
    <property type="term" value="F:FMN binding"/>
    <property type="evidence" value="ECO:0007669"/>
    <property type="project" value="InterPro"/>
</dbReference>
<dbReference type="InterPro" id="IPR012349">
    <property type="entry name" value="Split_barrel_FMN-bd"/>
</dbReference>
<comment type="cofactor">
    <cofactor evidence="1">
        <name>FMN</name>
        <dbReference type="ChEBI" id="CHEBI:58210"/>
    </cofactor>
</comment>
<dbReference type="AlphaFoldDB" id="M7N8D7"/>
<keyword evidence="3" id="KW-0288">FMN</keyword>
<evidence type="ECO:0000256" key="2">
    <source>
        <dbReference type="ARBA" id="ARBA00022630"/>
    </source>
</evidence>
<accession>M7N8D7</accession>
<evidence type="ECO:0000313" key="7">
    <source>
        <dbReference type="Proteomes" id="UP000011910"/>
    </source>
</evidence>
<dbReference type="PANTHER" id="PTHR33798:SF5">
    <property type="entry name" value="FLAVIN REDUCTASE LIKE DOMAIN-CONTAINING PROTEIN"/>
    <property type="match status" value="1"/>
</dbReference>
<dbReference type="EMBL" id="AODQ01000023">
    <property type="protein sequence ID" value="EMR03527.1"/>
    <property type="molecule type" value="Genomic_DNA"/>
</dbReference>
<evidence type="ECO:0000259" key="5">
    <source>
        <dbReference type="SMART" id="SM00903"/>
    </source>
</evidence>
<dbReference type="OrthoDB" id="9794638at2"/>
<feature type="domain" description="Flavin reductase like" evidence="5">
    <location>
        <begin position="26"/>
        <end position="184"/>
    </location>
</feature>
<evidence type="ECO:0000256" key="3">
    <source>
        <dbReference type="ARBA" id="ARBA00022643"/>
    </source>
</evidence>
<sequence length="302" mass="33181">MNPKQKFISIDPKQVSIGEFHGMMLGAVAPRPIAFASTVDKEGNVNLSPFSFFNCFGANPPILVFSPSRRVRDNTTKHTLENVQEVPEVVINIVNYPIVQQMSLASTEYPKGVDEFAKSGLTPLASQRVAPPRVAEAPASFECRVTQIIPLGEEGGAGNLVVCEVLMMHVQEGILNEKGKIDPQKLDAVARMGGDYYCRASGTSIFEVAKPLRHQGIGVDQIPESIRTSKVLTGNDLGKLGNVEELPDPVSIRSFAQLEGLADSLDSLPESERQYHQHLLALKYLQRDEVESAWRILLYTPQ</sequence>
<evidence type="ECO:0000256" key="4">
    <source>
        <dbReference type="ARBA" id="ARBA00038054"/>
    </source>
</evidence>
<dbReference type="PATRIC" id="fig|1279009.4.peg.1308"/>
<proteinExistence type="inferred from homology"/>
<evidence type="ECO:0000256" key="1">
    <source>
        <dbReference type="ARBA" id="ARBA00001917"/>
    </source>
</evidence>
<comment type="caution">
    <text evidence="6">The sequence shown here is derived from an EMBL/GenBank/DDBJ whole genome shotgun (WGS) entry which is preliminary data.</text>
</comment>
<dbReference type="SMART" id="SM00903">
    <property type="entry name" value="Flavin_Reduct"/>
    <property type="match status" value="1"/>
</dbReference>
<reference evidence="6 7" key="1">
    <citation type="journal article" date="2013" name="Genome Announc.">
        <title>Draft Genome Sequence of Cesiribacter andamanensis Strain AMV16T, Isolated from a Soil Sample from a Mud Volcano in the Andaman Islands, India.</title>
        <authorList>
            <person name="Shivaji S."/>
            <person name="Ara S."/>
            <person name="Begum Z."/>
            <person name="Srinivas T.N."/>
            <person name="Singh A."/>
            <person name="Kumar Pinnaka A."/>
        </authorList>
    </citation>
    <scope>NUCLEOTIDE SEQUENCE [LARGE SCALE GENOMIC DNA]</scope>
    <source>
        <strain evidence="6 7">AMV16</strain>
    </source>
</reference>
<dbReference type="GO" id="GO:0016646">
    <property type="term" value="F:oxidoreductase activity, acting on the CH-NH group of donors, NAD or NADP as acceptor"/>
    <property type="evidence" value="ECO:0007669"/>
    <property type="project" value="UniProtKB-ARBA"/>
</dbReference>
<organism evidence="6 7">
    <name type="scientific">Cesiribacter andamanensis AMV16</name>
    <dbReference type="NCBI Taxonomy" id="1279009"/>
    <lineage>
        <taxon>Bacteria</taxon>
        <taxon>Pseudomonadati</taxon>
        <taxon>Bacteroidota</taxon>
        <taxon>Cytophagia</taxon>
        <taxon>Cytophagales</taxon>
        <taxon>Cesiribacteraceae</taxon>
        <taxon>Cesiribacter</taxon>
    </lineage>
</organism>
<dbReference type="InterPro" id="IPR002563">
    <property type="entry name" value="Flavin_Rdtase-like_dom"/>
</dbReference>
<dbReference type="eggNOG" id="COG1853">
    <property type="taxonomic scope" value="Bacteria"/>
</dbReference>
<gene>
    <name evidence="6" type="ORF">ADICEAN_01294</name>
</gene>
<dbReference type="RefSeq" id="WP_009194694.1">
    <property type="nucleotide sequence ID" value="NZ_AODQ01000023.1"/>
</dbReference>
<name>M7N8D7_9BACT</name>
<comment type="similarity">
    <text evidence="4">Belongs to the flavoredoxin family.</text>
</comment>
<dbReference type="Pfam" id="PF01613">
    <property type="entry name" value="Flavin_Reduct"/>
    <property type="match status" value="1"/>
</dbReference>
<dbReference type="PANTHER" id="PTHR33798">
    <property type="entry name" value="FLAVOPROTEIN OXYGENASE"/>
    <property type="match status" value="1"/>
</dbReference>
<dbReference type="STRING" id="1279009.ADICEAN_01294"/>